<evidence type="ECO:0000256" key="1">
    <source>
        <dbReference type="SAM" id="Phobius"/>
    </source>
</evidence>
<feature type="transmembrane region" description="Helical" evidence="1">
    <location>
        <begin position="283"/>
        <end position="303"/>
    </location>
</feature>
<evidence type="ECO:0000313" key="3">
    <source>
        <dbReference type="Proteomes" id="UP000075230"/>
    </source>
</evidence>
<reference evidence="3" key="2">
    <citation type="submission" date="2016-02" db="EMBL/GenBank/DDBJ databases">
        <title>Genome sequencing of Aspergillus luchuensis NBRC 4314.</title>
        <authorList>
            <person name="Yamada O."/>
        </authorList>
    </citation>
    <scope>NUCLEOTIDE SEQUENCE [LARGE SCALE GENOMIC DNA]</scope>
    <source>
        <strain evidence="3">RIB 2604</strain>
    </source>
</reference>
<keyword evidence="1" id="KW-0472">Membrane</keyword>
<evidence type="ECO:0000313" key="2">
    <source>
        <dbReference type="EMBL" id="GAT19308.1"/>
    </source>
</evidence>
<protein>
    <submittedName>
        <fullName evidence="2">NAD dependent epimerase/dehydratase</fullName>
    </submittedName>
</protein>
<dbReference type="SUPFAM" id="SSF52540">
    <property type="entry name" value="P-loop containing nucleoside triphosphate hydrolases"/>
    <property type="match status" value="1"/>
</dbReference>
<dbReference type="InterPro" id="IPR040632">
    <property type="entry name" value="Sulfotransfer_4"/>
</dbReference>
<dbReference type="PANTHER" id="PTHR36978:SF4">
    <property type="entry name" value="P-LOOP CONTAINING NUCLEOSIDE TRIPHOSPHATE HYDROLASE PROTEIN"/>
    <property type="match status" value="1"/>
</dbReference>
<dbReference type="EMBL" id="BCWF01000004">
    <property type="protein sequence ID" value="GAT19308.1"/>
    <property type="molecule type" value="Genomic_DNA"/>
</dbReference>
<proteinExistence type="predicted"/>
<dbReference type="AlphaFoldDB" id="A0A146EZ34"/>
<dbReference type="VEuPathDB" id="FungiDB:ASPFODRAFT_62534"/>
<sequence length="306" mass="35330">MTTYQFHDVIKSVTDIDRRKCRREVPMQVLALGLCRTGTDCKVCILDGRSVPPLTRIKALRQALRALGYNDTYHGYAAVLENPRDCEMWHAALSAKYEGKGRPFGREEFDQILGHCQAVSDFPAACFADELIQAYPEAKVILTVRDVDDWHRSVSKSFTPLLTHPLLPLSTILENLCLSRTRWILPTWQKIWKYYFNDNFDANGRKAFEAHNSHIKDIVPPENLLVYHVKDGWEPLCEFLGRKPPLDGNGHVVPFPRGNDPRIFRNRFRDAMWYHFLELGERVLRVLVVLYFGYFVICSNAIASFL</sequence>
<organism evidence="2 3">
    <name type="scientific">Aspergillus kawachii</name>
    <name type="common">White koji mold</name>
    <name type="synonym">Aspergillus awamori var. kawachi</name>
    <dbReference type="NCBI Taxonomy" id="1069201"/>
    <lineage>
        <taxon>Eukaryota</taxon>
        <taxon>Fungi</taxon>
        <taxon>Dikarya</taxon>
        <taxon>Ascomycota</taxon>
        <taxon>Pezizomycotina</taxon>
        <taxon>Eurotiomycetes</taxon>
        <taxon>Eurotiomycetidae</taxon>
        <taxon>Eurotiales</taxon>
        <taxon>Aspergillaceae</taxon>
        <taxon>Aspergillus</taxon>
        <taxon>Aspergillus subgen. Circumdati</taxon>
    </lineage>
</organism>
<accession>A0A146EZ34</accession>
<dbReference type="InterPro" id="IPR027417">
    <property type="entry name" value="P-loop_NTPase"/>
</dbReference>
<gene>
    <name evidence="2" type="ORF">RIB2604_00402440</name>
</gene>
<keyword evidence="1" id="KW-1133">Transmembrane helix</keyword>
<comment type="caution">
    <text evidence="2">The sequence shown here is derived from an EMBL/GenBank/DDBJ whole genome shotgun (WGS) entry which is preliminary data.</text>
</comment>
<dbReference type="PANTHER" id="PTHR36978">
    <property type="entry name" value="P-LOOP CONTAINING NUCLEOTIDE TRIPHOSPHATE HYDROLASE"/>
    <property type="match status" value="1"/>
</dbReference>
<dbReference type="Pfam" id="PF17784">
    <property type="entry name" value="Sulfotransfer_4"/>
    <property type="match status" value="1"/>
</dbReference>
<name>A0A146EZ34_ASPKA</name>
<dbReference type="Gene3D" id="3.40.50.300">
    <property type="entry name" value="P-loop containing nucleotide triphosphate hydrolases"/>
    <property type="match status" value="1"/>
</dbReference>
<reference evidence="2 3" key="1">
    <citation type="journal article" date="2016" name="DNA Res.">
        <title>Genome sequence of Aspergillus luchuensis NBRC 4314.</title>
        <authorList>
            <person name="Yamada O."/>
            <person name="Machida M."/>
            <person name="Hosoyama A."/>
            <person name="Goto M."/>
            <person name="Takahashi T."/>
            <person name="Futagami T."/>
            <person name="Yamagata Y."/>
            <person name="Takeuchi M."/>
            <person name="Kobayashi T."/>
            <person name="Koike H."/>
            <person name="Abe K."/>
            <person name="Asai K."/>
            <person name="Arita M."/>
            <person name="Fujita N."/>
            <person name="Fukuda K."/>
            <person name="Higa K."/>
            <person name="Horikawa H."/>
            <person name="Ishikawa T."/>
            <person name="Jinno K."/>
            <person name="Kato Y."/>
            <person name="Kirimura K."/>
            <person name="Mizutani O."/>
            <person name="Nakasone K."/>
            <person name="Sano M."/>
            <person name="Shiraishi Y."/>
            <person name="Tsukahara M."/>
            <person name="Gomi K."/>
        </authorList>
    </citation>
    <scope>NUCLEOTIDE SEQUENCE [LARGE SCALE GENOMIC DNA]</scope>
    <source>
        <strain evidence="2 3">RIB 2604</strain>
    </source>
</reference>
<dbReference type="Proteomes" id="UP000075230">
    <property type="component" value="Unassembled WGS sequence"/>
</dbReference>
<keyword evidence="1" id="KW-0812">Transmembrane</keyword>